<dbReference type="AlphaFoldDB" id="A0A5C4X368"/>
<proteinExistence type="predicted"/>
<dbReference type="RefSeq" id="WP_139468033.1">
    <property type="nucleotide sequence ID" value="NZ_VDMQ01000003.1"/>
</dbReference>
<comment type="caution">
    <text evidence="1">The sequence shown here is derived from an EMBL/GenBank/DDBJ whole genome shotgun (WGS) entry which is preliminary data.</text>
</comment>
<evidence type="ECO:0000313" key="2">
    <source>
        <dbReference type="Proteomes" id="UP000314223"/>
    </source>
</evidence>
<protein>
    <submittedName>
        <fullName evidence="1">Uncharacterized protein</fullName>
    </submittedName>
</protein>
<sequence length="94" mass="10799">MRTVDFEFDGETYTLPRTSDLPLRCFRDRGFGTLIKNAPGGILDFMWDMSGDEARSFMREWRRATREAKKAEEPPLTPLDRFVLALVEGLGNGR</sequence>
<reference evidence="1 2" key="1">
    <citation type="submission" date="2019-06" db="EMBL/GenBank/DDBJ databases">
        <authorList>
            <person name="Mardanova A.M."/>
            <person name="Pudova D.S."/>
            <person name="Shagimardanova E.I."/>
            <person name="Gogoleva N.E."/>
            <person name="Lutfullin M.T."/>
            <person name="Hadieva G.F."/>
            <person name="Sharipova M.R."/>
        </authorList>
    </citation>
    <scope>NUCLEOTIDE SEQUENCE [LARGE SCALE GENOMIC DNA]</scope>
    <source>
        <strain evidence="1 2">MG-1</strain>
    </source>
</reference>
<name>A0A5C4X368_9MICO</name>
<gene>
    <name evidence="1" type="ORF">FHQ09_06545</name>
</gene>
<organism evidence="1 2">
    <name type="scientific">Brevibacterium sediminis</name>
    <dbReference type="NCBI Taxonomy" id="1857024"/>
    <lineage>
        <taxon>Bacteria</taxon>
        <taxon>Bacillati</taxon>
        <taxon>Actinomycetota</taxon>
        <taxon>Actinomycetes</taxon>
        <taxon>Micrococcales</taxon>
        <taxon>Brevibacteriaceae</taxon>
        <taxon>Brevibacterium</taxon>
    </lineage>
</organism>
<evidence type="ECO:0000313" key="1">
    <source>
        <dbReference type="EMBL" id="TNM55894.1"/>
    </source>
</evidence>
<accession>A0A5C4X368</accession>
<dbReference type="Proteomes" id="UP000314223">
    <property type="component" value="Unassembled WGS sequence"/>
</dbReference>
<dbReference type="EMBL" id="VDMQ01000003">
    <property type="protein sequence ID" value="TNM55894.1"/>
    <property type="molecule type" value="Genomic_DNA"/>
</dbReference>